<organism evidence="2 3">
    <name type="scientific">Cyclobacterium xiamenense</name>
    <dbReference type="NCBI Taxonomy" id="1297121"/>
    <lineage>
        <taxon>Bacteria</taxon>
        <taxon>Pseudomonadati</taxon>
        <taxon>Bacteroidota</taxon>
        <taxon>Cytophagia</taxon>
        <taxon>Cytophagales</taxon>
        <taxon>Cyclobacteriaceae</taxon>
        <taxon>Cyclobacterium</taxon>
    </lineage>
</organism>
<name>A0A1H6YHS2_9BACT</name>
<sequence length="100" mass="11359">MMIRFTCMLAACFLAFNVSNAQSHQDLKGPAAKNYKPWKQQARKGTLLVTVDEEKVKGPAYKNKKPQKGDFEVVEVNADLRKREHVTGPKAKNSKPWKKD</sequence>
<evidence type="ECO:0000313" key="3">
    <source>
        <dbReference type="Proteomes" id="UP000199403"/>
    </source>
</evidence>
<dbReference type="OrthoDB" id="797657at2"/>
<protein>
    <submittedName>
        <fullName evidence="2">Uncharacterized protein</fullName>
    </submittedName>
</protein>
<keyword evidence="3" id="KW-1185">Reference proteome</keyword>
<dbReference type="AlphaFoldDB" id="A0A1H6YHS2"/>
<evidence type="ECO:0000256" key="1">
    <source>
        <dbReference type="SAM" id="SignalP"/>
    </source>
</evidence>
<evidence type="ECO:0000313" key="2">
    <source>
        <dbReference type="EMBL" id="SEJ39384.1"/>
    </source>
</evidence>
<gene>
    <name evidence="2" type="ORF">SAMN05192553_103652</name>
</gene>
<proteinExistence type="predicted"/>
<keyword evidence="1" id="KW-0732">Signal</keyword>
<dbReference type="Proteomes" id="UP000199403">
    <property type="component" value="Unassembled WGS sequence"/>
</dbReference>
<dbReference type="EMBL" id="FNZH01000003">
    <property type="protein sequence ID" value="SEJ39384.1"/>
    <property type="molecule type" value="Genomic_DNA"/>
</dbReference>
<accession>A0A1H6YHS2</accession>
<reference evidence="3" key="1">
    <citation type="submission" date="2016-10" db="EMBL/GenBank/DDBJ databases">
        <authorList>
            <person name="Varghese N."/>
            <person name="Submissions S."/>
        </authorList>
    </citation>
    <scope>NUCLEOTIDE SEQUENCE [LARGE SCALE GENOMIC DNA]</scope>
    <source>
        <strain evidence="3">IBRC-M 10761</strain>
    </source>
</reference>
<dbReference type="RefSeq" id="WP_092174454.1">
    <property type="nucleotide sequence ID" value="NZ_FNZH01000003.1"/>
</dbReference>
<feature type="signal peptide" evidence="1">
    <location>
        <begin position="1"/>
        <end position="21"/>
    </location>
</feature>
<feature type="chain" id="PRO_5011777315" evidence="1">
    <location>
        <begin position="22"/>
        <end position="100"/>
    </location>
</feature>